<evidence type="ECO:0000313" key="6">
    <source>
        <dbReference type="EMBL" id="NLS08544.1"/>
    </source>
</evidence>
<accession>A0A7X8YCG5</accession>
<evidence type="ECO:0000256" key="2">
    <source>
        <dbReference type="ARBA" id="ARBA00006739"/>
    </source>
</evidence>
<protein>
    <submittedName>
        <fullName evidence="6">Glycosyltransferase family 2 protein</fullName>
    </submittedName>
</protein>
<dbReference type="PANTHER" id="PTHR43179:SF12">
    <property type="entry name" value="GALACTOFURANOSYLTRANSFERASE GLFT2"/>
    <property type="match status" value="1"/>
</dbReference>
<sequence>MLDPAAVYVCVATYNRNDQLAALLASLRELDSDAPQVIVVDNNPEPLAEETVTNGFPGSTYIHQPQPGIATARNAALDALPEDAQAVIFVDDDERVHPGWLTALLGCADSSGADVVYGPVLSVLPEDPPEWLKRWELDGPGYIRRVDFETGPWDRRPATNNSLVRAEWFTERGLRFDEAFNFTGGSDSDLFQTMIDAGAVIWWCAEAVVEEDVPPSRVTKAWLRQRQQRLGHMRVMQKSKRGRGRASLFLEGTARIGFGLTLWPRRWLTRQRVSYSDRGYLRQGIGMVKATVGLTYEEYARRDSSPRA</sequence>
<dbReference type="RefSeq" id="WP_168886046.1">
    <property type="nucleotide sequence ID" value="NZ_JABAHY010000001.1"/>
</dbReference>
<name>A0A7X8YCG5_9MICC</name>
<organism evidence="6 7">
    <name type="scientific">Nesterenkonia sedimenti</name>
    <dbReference type="NCBI Taxonomy" id="1463632"/>
    <lineage>
        <taxon>Bacteria</taxon>
        <taxon>Bacillati</taxon>
        <taxon>Actinomycetota</taxon>
        <taxon>Actinomycetes</taxon>
        <taxon>Micrococcales</taxon>
        <taxon>Micrococcaceae</taxon>
        <taxon>Nesterenkonia</taxon>
    </lineage>
</organism>
<proteinExistence type="inferred from homology"/>
<keyword evidence="3" id="KW-0328">Glycosyltransferase</keyword>
<evidence type="ECO:0000256" key="4">
    <source>
        <dbReference type="ARBA" id="ARBA00022679"/>
    </source>
</evidence>
<dbReference type="InterPro" id="IPR001173">
    <property type="entry name" value="Glyco_trans_2-like"/>
</dbReference>
<evidence type="ECO:0000313" key="7">
    <source>
        <dbReference type="Proteomes" id="UP000523139"/>
    </source>
</evidence>
<evidence type="ECO:0000259" key="5">
    <source>
        <dbReference type="Pfam" id="PF00535"/>
    </source>
</evidence>
<dbReference type="InterPro" id="IPR029044">
    <property type="entry name" value="Nucleotide-diphossugar_trans"/>
</dbReference>
<keyword evidence="4 6" id="KW-0808">Transferase</keyword>
<dbReference type="PANTHER" id="PTHR43179">
    <property type="entry name" value="RHAMNOSYLTRANSFERASE WBBL"/>
    <property type="match status" value="1"/>
</dbReference>
<evidence type="ECO:0000256" key="3">
    <source>
        <dbReference type="ARBA" id="ARBA00022676"/>
    </source>
</evidence>
<keyword evidence="7" id="KW-1185">Reference proteome</keyword>
<comment type="pathway">
    <text evidence="1">Cell wall biogenesis; cell wall polysaccharide biosynthesis.</text>
</comment>
<dbReference type="CDD" id="cd00761">
    <property type="entry name" value="Glyco_tranf_GTA_type"/>
    <property type="match status" value="1"/>
</dbReference>
<evidence type="ECO:0000256" key="1">
    <source>
        <dbReference type="ARBA" id="ARBA00004776"/>
    </source>
</evidence>
<comment type="similarity">
    <text evidence="2">Belongs to the glycosyltransferase 2 family.</text>
</comment>
<gene>
    <name evidence="6" type="ORF">HGQ17_00675</name>
</gene>
<dbReference type="AlphaFoldDB" id="A0A7X8YCG5"/>
<reference evidence="6 7" key="1">
    <citation type="submission" date="2020-04" db="EMBL/GenBank/DDBJ databases">
        <title>Nesterenkonia sp. nov., isolated from marine sediment.</title>
        <authorList>
            <person name="Zhang G."/>
        </authorList>
    </citation>
    <scope>NUCLEOTIDE SEQUENCE [LARGE SCALE GENOMIC DNA]</scope>
    <source>
        <strain evidence="6 7">MY13</strain>
    </source>
</reference>
<dbReference type="Pfam" id="PF00535">
    <property type="entry name" value="Glycos_transf_2"/>
    <property type="match status" value="1"/>
</dbReference>
<dbReference type="Proteomes" id="UP000523139">
    <property type="component" value="Unassembled WGS sequence"/>
</dbReference>
<dbReference type="Gene3D" id="3.90.550.10">
    <property type="entry name" value="Spore Coat Polysaccharide Biosynthesis Protein SpsA, Chain A"/>
    <property type="match status" value="1"/>
</dbReference>
<comment type="caution">
    <text evidence="6">The sequence shown here is derived from an EMBL/GenBank/DDBJ whole genome shotgun (WGS) entry which is preliminary data.</text>
</comment>
<dbReference type="EMBL" id="JABAHY010000001">
    <property type="protein sequence ID" value="NLS08544.1"/>
    <property type="molecule type" value="Genomic_DNA"/>
</dbReference>
<dbReference type="GO" id="GO:0016757">
    <property type="term" value="F:glycosyltransferase activity"/>
    <property type="evidence" value="ECO:0007669"/>
    <property type="project" value="UniProtKB-KW"/>
</dbReference>
<dbReference type="SUPFAM" id="SSF53448">
    <property type="entry name" value="Nucleotide-diphospho-sugar transferases"/>
    <property type="match status" value="1"/>
</dbReference>
<feature type="domain" description="Glycosyltransferase 2-like" evidence="5">
    <location>
        <begin position="9"/>
        <end position="154"/>
    </location>
</feature>